<reference evidence="3 4" key="1">
    <citation type="submission" date="2015-05" db="EMBL/GenBank/DDBJ databases">
        <title>Distinctive expansion of gene families associated with plant cell wall degradation and secondary metabolism in the genomes of grapevine trunk pathogens.</title>
        <authorList>
            <person name="Lawrence D.P."/>
            <person name="Travadon R."/>
            <person name="Rolshausen P.E."/>
            <person name="Baumgartner K."/>
        </authorList>
    </citation>
    <scope>NUCLEOTIDE SEQUENCE [LARGE SCALE GENOMIC DNA]</scope>
    <source>
        <strain evidence="3">UCRPC4</strain>
    </source>
</reference>
<comment type="caution">
    <text evidence="3">The sequence shown here is derived from an EMBL/GenBank/DDBJ whole genome shotgun (WGS) entry which is preliminary data.</text>
</comment>
<evidence type="ECO:0000256" key="1">
    <source>
        <dbReference type="SAM" id="MobiDB-lite"/>
    </source>
</evidence>
<evidence type="ECO:0000259" key="2">
    <source>
        <dbReference type="PROSITE" id="PS50004"/>
    </source>
</evidence>
<sequence>MADGTDPAIRHQVSQKHATKDKYGQKYLEATGKMQKNIPHMAQNANKQPPGGFDDTPIPDAPPGYTVKFTFHKAVNLPFADLNSLSSDPYIVATLKTDLPRRHKQDPDMKWRTVTLRRTTEPEWNNEWIVGNVPASGFSLKCRLYDEDPADHDDRLGNVTVRVNSVSEQWSGIDQLAYKIKKRMASKRAYLFRGCAAVVHPRIHMSGELIISAQVLGRTESEHGGQLFTVGPCQWSKHLSPLIGRLAGIKDTEEEKDGKKIERYKYRPLPSFVSQTLTDTFSFQAVQMQLAGPVPAPLYHRYVEFKSFVAGMFGSKGFSGKILNRALHHQHARIYNYDRSTAYGVFEKPCIDMTKKFLDFVHYDQGGRIFTYVITLHGQFRFTETGKEFGIDLLSKHTMHADVDQYIAFSGEFFIRRLKHPRSNKSDSPDPQSATLLPPAPDPEQQQNSEATHSSRPASSTSTSTSSPPTTDPSKYELIIDNDSGTYRPNSQYFPELKSFLSSNFPSLRIVTLDCQKDADLMSKLKDEQRKRKSESGKKVCYLQRKASSSASSLSSSDEEELEAIGTQERKQGLAQKIKDPKKTFMKLLNDAAGPSGVEDLEKGQDHGKGEHDEKMAETTTANEKGTGTNSKVNGNIS</sequence>
<dbReference type="EMBL" id="LCWF01000006">
    <property type="protein sequence ID" value="KKY29032.1"/>
    <property type="molecule type" value="Genomic_DNA"/>
</dbReference>
<dbReference type="PANTHER" id="PTHR47800:SF5">
    <property type="entry name" value="FER-1-LIKE PROTEIN 6"/>
    <property type="match status" value="1"/>
</dbReference>
<dbReference type="Gene3D" id="2.60.40.150">
    <property type="entry name" value="C2 domain"/>
    <property type="match status" value="1"/>
</dbReference>
<dbReference type="Pfam" id="PF00168">
    <property type="entry name" value="C2"/>
    <property type="match status" value="1"/>
</dbReference>
<dbReference type="GO" id="GO:0010628">
    <property type="term" value="P:positive regulation of gene expression"/>
    <property type="evidence" value="ECO:0007669"/>
    <property type="project" value="TreeGrafter"/>
</dbReference>
<evidence type="ECO:0000313" key="3">
    <source>
        <dbReference type="EMBL" id="KKY29032.1"/>
    </source>
</evidence>
<evidence type="ECO:0000313" key="4">
    <source>
        <dbReference type="Proteomes" id="UP000053317"/>
    </source>
</evidence>
<keyword evidence="4" id="KW-1185">Reference proteome</keyword>
<dbReference type="OrthoDB" id="73919at2759"/>
<proteinExistence type="predicted"/>
<feature type="compositionally biased region" description="Polar residues" evidence="1">
    <location>
        <begin position="618"/>
        <end position="638"/>
    </location>
</feature>
<accession>A0A0G2F2K8</accession>
<feature type="region of interest" description="Disordered" evidence="1">
    <location>
        <begin position="526"/>
        <end position="638"/>
    </location>
</feature>
<feature type="compositionally biased region" description="Basic and acidic residues" evidence="1">
    <location>
        <begin position="568"/>
        <end position="583"/>
    </location>
</feature>
<gene>
    <name evidence="3" type="ORF">UCRPC4_g00221</name>
</gene>
<feature type="compositionally biased region" description="Low complexity" evidence="1">
    <location>
        <begin position="452"/>
        <end position="473"/>
    </location>
</feature>
<dbReference type="SMART" id="SM00239">
    <property type="entry name" value="C2"/>
    <property type="match status" value="1"/>
</dbReference>
<feature type="region of interest" description="Disordered" evidence="1">
    <location>
        <begin position="1"/>
        <end position="23"/>
    </location>
</feature>
<dbReference type="SUPFAM" id="SSF49562">
    <property type="entry name" value="C2 domain (Calcium/lipid-binding domain, CaLB)"/>
    <property type="match status" value="1"/>
</dbReference>
<protein>
    <submittedName>
        <fullName evidence="3">Putative c2 domain protein</fullName>
    </submittedName>
</protein>
<dbReference type="InterPro" id="IPR000008">
    <property type="entry name" value="C2_dom"/>
</dbReference>
<feature type="domain" description="C2" evidence="2">
    <location>
        <begin position="49"/>
        <end position="177"/>
    </location>
</feature>
<dbReference type="AlphaFoldDB" id="A0A0G2F2K8"/>
<organism evidence="3 4">
    <name type="scientific">Phaeomoniella chlamydospora</name>
    <name type="common">Phaeoacremonium chlamydosporum</name>
    <dbReference type="NCBI Taxonomy" id="158046"/>
    <lineage>
        <taxon>Eukaryota</taxon>
        <taxon>Fungi</taxon>
        <taxon>Dikarya</taxon>
        <taxon>Ascomycota</taxon>
        <taxon>Pezizomycotina</taxon>
        <taxon>Eurotiomycetes</taxon>
        <taxon>Chaetothyriomycetidae</taxon>
        <taxon>Phaeomoniellales</taxon>
        <taxon>Phaeomoniellaceae</taxon>
        <taxon>Phaeomoniella</taxon>
    </lineage>
</organism>
<feature type="region of interest" description="Disordered" evidence="1">
    <location>
        <begin position="421"/>
        <end position="482"/>
    </location>
</feature>
<dbReference type="PANTHER" id="PTHR47800">
    <property type="entry name" value="C2 DOMAIN-CONTAINING PROTEIN"/>
    <property type="match status" value="1"/>
</dbReference>
<feature type="compositionally biased region" description="Low complexity" evidence="1">
    <location>
        <begin position="547"/>
        <end position="556"/>
    </location>
</feature>
<reference evidence="3 4" key="2">
    <citation type="submission" date="2015-05" db="EMBL/GenBank/DDBJ databases">
        <authorList>
            <person name="Morales-Cruz A."/>
            <person name="Amrine K.C."/>
            <person name="Cantu D."/>
        </authorList>
    </citation>
    <scope>NUCLEOTIDE SEQUENCE [LARGE SCALE GENOMIC DNA]</scope>
    <source>
        <strain evidence="3">UCRPC4</strain>
    </source>
</reference>
<dbReference type="PROSITE" id="PS50004">
    <property type="entry name" value="C2"/>
    <property type="match status" value="1"/>
</dbReference>
<feature type="compositionally biased region" description="Basic and acidic residues" evidence="1">
    <location>
        <begin position="600"/>
        <end position="617"/>
    </location>
</feature>
<feature type="compositionally biased region" description="Basic and acidic residues" evidence="1">
    <location>
        <begin position="526"/>
        <end position="538"/>
    </location>
</feature>
<name>A0A0G2F2K8_PHACM</name>
<dbReference type="Proteomes" id="UP000053317">
    <property type="component" value="Unassembled WGS sequence"/>
</dbReference>
<dbReference type="InterPro" id="IPR035892">
    <property type="entry name" value="C2_domain_sf"/>
</dbReference>